<dbReference type="AlphaFoldDB" id="A0AAW0AE81"/>
<keyword evidence="3" id="KW-1185">Reference proteome</keyword>
<reference evidence="2 3" key="1">
    <citation type="journal article" date="2024" name="J Genomics">
        <title>Draft genome sequencing and assembly of Favolaschia claudopus CIRM-BRFM 2984 isolated from oak limbs.</title>
        <authorList>
            <person name="Navarro D."/>
            <person name="Drula E."/>
            <person name="Chaduli D."/>
            <person name="Cazenave R."/>
            <person name="Ahrendt S."/>
            <person name="Wang J."/>
            <person name="Lipzen A."/>
            <person name="Daum C."/>
            <person name="Barry K."/>
            <person name="Grigoriev I.V."/>
            <person name="Favel A."/>
            <person name="Rosso M.N."/>
            <person name="Martin F."/>
        </authorList>
    </citation>
    <scope>NUCLEOTIDE SEQUENCE [LARGE SCALE GENOMIC DNA]</scope>
    <source>
        <strain evidence="2 3">CIRM-BRFM 2984</strain>
    </source>
</reference>
<dbReference type="EMBL" id="JAWWNJ010000072">
    <property type="protein sequence ID" value="KAK7007074.1"/>
    <property type="molecule type" value="Genomic_DNA"/>
</dbReference>
<protein>
    <submittedName>
        <fullName evidence="2">Uncharacterized protein</fullName>
    </submittedName>
</protein>
<sequence length="121" mass="13568">MHDDAPHLALRRPILHRGTPPIYSCMTMPPSRAPALHPSSRDAAHLPCMTMHLYLVLLHSIIHRGTPLIYPCMTMPPSRASVLHHPSRDAAHLSLHDDALLWHSIIYRGTLSIFQPPVTTI</sequence>
<accession>A0AAW0AE81</accession>
<evidence type="ECO:0000313" key="2">
    <source>
        <dbReference type="EMBL" id="KAK7007074.1"/>
    </source>
</evidence>
<comment type="caution">
    <text evidence="2">The sequence shown here is derived from an EMBL/GenBank/DDBJ whole genome shotgun (WGS) entry which is preliminary data.</text>
</comment>
<dbReference type="EMBL" id="JAWWNJ010000201">
    <property type="protein sequence ID" value="KAK6971900.1"/>
    <property type="molecule type" value="Genomic_DNA"/>
</dbReference>
<dbReference type="Proteomes" id="UP001362999">
    <property type="component" value="Unassembled WGS sequence"/>
</dbReference>
<name>A0AAW0AE81_9AGAR</name>
<organism evidence="2 3">
    <name type="scientific">Favolaschia claudopus</name>
    <dbReference type="NCBI Taxonomy" id="2862362"/>
    <lineage>
        <taxon>Eukaryota</taxon>
        <taxon>Fungi</taxon>
        <taxon>Dikarya</taxon>
        <taxon>Basidiomycota</taxon>
        <taxon>Agaricomycotina</taxon>
        <taxon>Agaricomycetes</taxon>
        <taxon>Agaricomycetidae</taxon>
        <taxon>Agaricales</taxon>
        <taxon>Marasmiineae</taxon>
        <taxon>Mycenaceae</taxon>
        <taxon>Favolaschia</taxon>
    </lineage>
</organism>
<gene>
    <name evidence="2" type="ORF">R3P38DRAFT_3212702</name>
    <name evidence="1" type="ORF">R3P38DRAFT_3241447</name>
</gene>
<evidence type="ECO:0000313" key="3">
    <source>
        <dbReference type="Proteomes" id="UP001362999"/>
    </source>
</evidence>
<proteinExistence type="predicted"/>
<evidence type="ECO:0000313" key="1">
    <source>
        <dbReference type="EMBL" id="KAK6971900.1"/>
    </source>
</evidence>